<dbReference type="SUPFAM" id="SSF53187">
    <property type="entry name" value="Zn-dependent exopeptidases"/>
    <property type="match status" value="1"/>
</dbReference>
<keyword evidence="2" id="KW-0645">Protease</keyword>
<dbReference type="GO" id="GO:0045148">
    <property type="term" value="F:tripeptide aminopeptidase activity"/>
    <property type="evidence" value="ECO:0007669"/>
    <property type="project" value="UniProtKB-EC"/>
</dbReference>
<name>A0A7W0C9S5_9BACT</name>
<protein>
    <submittedName>
        <fullName evidence="10">Tripeptide aminopeptidase</fullName>
        <ecNumber evidence="10">3.4.11.4</ecNumber>
    </submittedName>
</protein>
<evidence type="ECO:0000313" key="11">
    <source>
        <dbReference type="Proteomes" id="UP000525298"/>
    </source>
</evidence>
<dbReference type="InterPro" id="IPR010162">
    <property type="entry name" value="PepT-like"/>
</dbReference>
<organism evidence="10 11">
    <name type="scientific">Desulfosalsimonas propionicica</name>
    <dbReference type="NCBI Taxonomy" id="332175"/>
    <lineage>
        <taxon>Bacteria</taxon>
        <taxon>Pseudomonadati</taxon>
        <taxon>Thermodesulfobacteriota</taxon>
        <taxon>Desulfobacteria</taxon>
        <taxon>Desulfobacterales</taxon>
        <taxon>Desulfosalsimonadaceae</taxon>
        <taxon>Desulfosalsimonas</taxon>
    </lineage>
</organism>
<keyword evidence="5" id="KW-0862">Zinc</keyword>
<proteinExistence type="inferred from homology"/>
<dbReference type="Proteomes" id="UP000525298">
    <property type="component" value="Unassembled WGS sequence"/>
</dbReference>
<dbReference type="RefSeq" id="WP_181551423.1">
    <property type="nucleotide sequence ID" value="NZ_JACDUS010000005.1"/>
</dbReference>
<dbReference type="Pfam" id="PF07687">
    <property type="entry name" value="M20_dimer"/>
    <property type="match status" value="1"/>
</dbReference>
<dbReference type="PANTHER" id="PTHR42994:SF2">
    <property type="entry name" value="PEPTIDASE"/>
    <property type="match status" value="1"/>
</dbReference>
<keyword evidence="4 10" id="KW-0378">Hydrolase</keyword>
<feature type="binding site" evidence="8">
    <location>
        <position position="351"/>
    </location>
    <ligand>
        <name>Zn(2+)</name>
        <dbReference type="ChEBI" id="CHEBI:29105"/>
        <label>2</label>
    </ligand>
</feature>
<evidence type="ECO:0000313" key="10">
    <source>
        <dbReference type="EMBL" id="MBA2881768.1"/>
    </source>
</evidence>
<dbReference type="InterPro" id="IPR002933">
    <property type="entry name" value="Peptidase_M20"/>
</dbReference>
<reference evidence="10 11" key="1">
    <citation type="submission" date="2020-07" db="EMBL/GenBank/DDBJ databases">
        <title>Genomic Encyclopedia of Type Strains, Phase IV (KMG-IV): sequencing the most valuable type-strain genomes for metagenomic binning, comparative biology and taxonomic classification.</title>
        <authorList>
            <person name="Goeker M."/>
        </authorList>
    </citation>
    <scope>NUCLEOTIDE SEQUENCE [LARGE SCALE GENOMIC DNA]</scope>
    <source>
        <strain evidence="10 11">DSM 17721</strain>
    </source>
</reference>
<comment type="caution">
    <text evidence="10">The sequence shown here is derived from an EMBL/GenBank/DDBJ whole genome shotgun (WGS) entry which is preliminary data.</text>
</comment>
<evidence type="ECO:0000256" key="4">
    <source>
        <dbReference type="ARBA" id="ARBA00022801"/>
    </source>
</evidence>
<evidence type="ECO:0000256" key="8">
    <source>
        <dbReference type="PIRSR" id="PIRSR001123-2"/>
    </source>
</evidence>
<dbReference type="NCBIfam" id="TIGR01883">
    <property type="entry name" value="PepT-like"/>
    <property type="match status" value="1"/>
</dbReference>
<dbReference type="Gene3D" id="3.30.70.360">
    <property type="match status" value="1"/>
</dbReference>
<dbReference type="GO" id="GO:0046872">
    <property type="term" value="F:metal ion binding"/>
    <property type="evidence" value="ECO:0007669"/>
    <property type="project" value="UniProtKB-UniRule"/>
</dbReference>
<comment type="cofactor">
    <cofactor evidence="8">
        <name>a divalent metal cation</name>
        <dbReference type="ChEBI" id="CHEBI:60240"/>
    </cofactor>
    <text evidence="8">Binds 2 divalent metal cations per subunit.</text>
</comment>
<dbReference type="SUPFAM" id="SSF55031">
    <property type="entry name" value="Bacterial exopeptidase dimerisation domain"/>
    <property type="match status" value="1"/>
</dbReference>
<comment type="similarity">
    <text evidence="7">Belongs to the peptidase M42 family.</text>
</comment>
<dbReference type="AlphaFoldDB" id="A0A7W0C9S5"/>
<dbReference type="InterPro" id="IPR008007">
    <property type="entry name" value="Peptidase_M42"/>
</dbReference>
<keyword evidence="11" id="KW-1185">Reference proteome</keyword>
<evidence type="ECO:0000256" key="6">
    <source>
        <dbReference type="ARBA" id="ARBA00023049"/>
    </source>
</evidence>
<dbReference type="InterPro" id="IPR001261">
    <property type="entry name" value="ArgE/DapE_CS"/>
</dbReference>
<evidence type="ECO:0000256" key="1">
    <source>
        <dbReference type="ARBA" id="ARBA00001947"/>
    </source>
</evidence>
<dbReference type="Gene3D" id="3.40.630.10">
    <property type="entry name" value="Zn peptidases"/>
    <property type="match status" value="1"/>
</dbReference>
<dbReference type="Pfam" id="PF01546">
    <property type="entry name" value="Peptidase_M20"/>
    <property type="match status" value="1"/>
</dbReference>
<keyword evidence="6" id="KW-0482">Metalloprotease</keyword>
<dbReference type="InterPro" id="IPR011650">
    <property type="entry name" value="Peptidase_M20_dimer"/>
</dbReference>
<evidence type="ECO:0000256" key="2">
    <source>
        <dbReference type="ARBA" id="ARBA00022670"/>
    </source>
</evidence>
<sequence>MVNKKRLSETFKTLVSIDSVSREEGRVSREIRKMLEPLNPEVFIDDAGRHTGSDTGNLILRIAGTRDVPPLMLNAHMDTVEPGRGVKPRFVDGVFYSDGTTVLGADDKSALAIIIETVLSLHENNRDHGPLDLVFTICEEIGLQGAKNLDFSLVSAKYGYALDTADTETIITRAPTANHFELAVHGKAAHAGAEPEKGINAIVLASRAIASLELGRIDEETTANIGVFQCEGATNIVPETARIKGEVRSHDPAKLEAVTRKILDAFDAQARTWPREQDGQDVPRVTVDLTNEFPRTHIPEEHAVVRMAKTAAARLGRELVCRRTGGGADANIFFGKGITTGVIGTGMREIHTVRENIAVDDMARTVELLTEIIGLHAHGDYRP</sequence>
<keyword evidence="3 8" id="KW-0479">Metal-binding</keyword>
<feature type="domain" description="Peptidase M20 dimerisation" evidence="9">
    <location>
        <begin position="180"/>
        <end position="272"/>
    </location>
</feature>
<dbReference type="PROSITE" id="PS00758">
    <property type="entry name" value="ARGE_DAPE_CPG2_1"/>
    <property type="match status" value="1"/>
</dbReference>
<dbReference type="EC" id="3.4.11.4" evidence="10"/>
<evidence type="ECO:0000256" key="3">
    <source>
        <dbReference type="ARBA" id="ARBA00022723"/>
    </source>
</evidence>
<dbReference type="PIRSF" id="PIRSF001123">
    <property type="entry name" value="PepA_GA"/>
    <property type="match status" value="1"/>
</dbReference>
<gene>
    <name evidence="10" type="ORF">HNR65_002099</name>
</gene>
<dbReference type="GO" id="GO:0008237">
    <property type="term" value="F:metallopeptidase activity"/>
    <property type="evidence" value="ECO:0007669"/>
    <property type="project" value="UniProtKB-KW"/>
</dbReference>
<dbReference type="GO" id="GO:0006508">
    <property type="term" value="P:proteolysis"/>
    <property type="evidence" value="ECO:0007669"/>
    <property type="project" value="UniProtKB-KW"/>
</dbReference>
<evidence type="ECO:0000256" key="7">
    <source>
        <dbReference type="PIRNR" id="PIRNR001123"/>
    </source>
</evidence>
<evidence type="ECO:0000256" key="5">
    <source>
        <dbReference type="ARBA" id="ARBA00022833"/>
    </source>
</evidence>
<accession>A0A7W0C9S5</accession>
<keyword evidence="10" id="KW-0031">Aminopeptidase</keyword>
<dbReference type="EMBL" id="JACDUS010000005">
    <property type="protein sequence ID" value="MBA2881768.1"/>
    <property type="molecule type" value="Genomic_DNA"/>
</dbReference>
<dbReference type="PANTHER" id="PTHR42994">
    <property type="entry name" value="PEPTIDASE T"/>
    <property type="match status" value="1"/>
</dbReference>
<evidence type="ECO:0000259" key="9">
    <source>
        <dbReference type="Pfam" id="PF07687"/>
    </source>
</evidence>
<dbReference type="InterPro" id="IPR036264">
    <property type="entry name" value="Bact_exopeptidase_dim_dom"/>
</dbReference>
<comment type="cofactor">
    <cofactor evidence="1">
        <name>Zn(2+)</name>
        <dbReference type="ChEBI" id="CHEBI:29105"/>
    </cofactor>
</comment>